<dbReference type="PANTHER" id="PTHR45418">
    <property type="entry name" value="CANCER/TESTIS ANTIGEN 55"/>
    <property type="match status" value="1"/>
</dbReference>
<comment type="caution">
    <text evidence="5">The sequence shown here is derived from an EMBL/GenBank/DDBJ whole genome shotgun (WGS) entry which is preliminary data.</text>
</comment>
<keyword evidence="5" id="KW-0067">ATP-binding</keyword>
<evidence type="ECO:0000256" key="3">
    <source>
        <dbReference type="SAM" id="MobiDB-lite"/>
    </source>
</evidence>
<feature type="domain" description="Helicase MOV-10-like beta-barrel" evidence="4">
    <location>
        <begin position="276"/>
        <end position="321"/>
    </location>
</feature>
<dbReference type="GO" id="GO:0005524">
    <property type="term" value="F:ATP binding"/>
    <property type="evidence" value="ECO:0007669"/>
    <property type="project" value="UniProtKB-KW"/>
</dbReference>
<dbReference type="GO" id="GO:0005737">
    <property type="term" value="C:cytoplasm"/>
    <property type="evidence" value="ECO:0007669"/>
    <property type="project" value="UniProtKB-SubCell"/>
</dbReference>
<keyword evidence="6" id="KW-1185">Reference proteome</keyword>
<gene>
    <name evidence="5" type="ORF">CTI12_AA376170</name>
</gene>
<dbReference type="GO" id="GO:0004386">
    <property type="term" value="F:helicase activity"/>
    <property type="evidence" value="ECO:0007669"/>
    <property type="project" value="UniProtKB-KW"/>
</dbReference>
<evidence type="ECO:0000256" key="1">
    <source>
        <dbReference type="ARBA" id="ARBA00004496"/>
    </source>
</evidence>
<keyword evidence="5" id="KW-0547">Nucleotide-binding</keyword>
<keyword evidence="5" id="KW-0378">Hydrolase</keyword>
<evidence type="ECO:0000256" key="2">
    <source>
        <dbReference type="ARBA" id="ARBA00022490"/>
    </source>
</evidence>
<dbReference type="PANTHER" id="PTHR45418:SF5">
    <property type="entry name" value="BRCA2-INTERACTING PROTEIN-LIKE-RELATED"/>
    <property type="match status" value="1"/>
</dbReference>
<dbReference type="GO" id="GO:0016787">
    <property type="term" value="F:hydrolase activity"/>
    <property type="evidence" value="ECO:0007669"/>
    <property type="project" value="UniProtKB-KW"/>
</dbReference>
<dbReference type="EMBL" id="PKPP01005203">
    <property type="protein sequence ID" value="PWA61027.1"/>
    <property type="molecule type" value="Genomic_DNA"/>
</dbReference>
<dbReference type="Pfam" id="PF21634">
    <property type="entry name" value="MOV-10_beta-barrel"/>
    <property type="match status" value="1"/>
</dbReference>
<name>A0A2U1MIE4_ARTAN</name>
<feature type="region of interest" description="Disordered" evidence="3">
    <location>
        <begin position="421"/>
        <end position="509"/>
    </location>
</feature>
<feature type="compositionally biased region" description="Polar residues" evidence="3">
    <location>
        <begin position="436"/>
        <end position="449"/>
    </location>
</feature>
<reference evidence="5 6" key="1">
    <citation type="journal article" date="2018" name="Mol. Plant">
        <title>The genome of Artemisia annua provides insight into the evolution of Asteraceae family and artemisinin biosynthesis.</title>
        <authorList>
            <person name="Shen Q."/>
            <person name="Zhang L."/>
            <person name="Liao Z."/>
            <person name="Wang S."/>
            <person name="Yan T."/>
            <person name="Shi P."/>
            <person name="Liu M."/>
            <person name="Fu X."/>
            <person name="Pan Q."/>
            <person name="Wang Y."/>
            <person name="Lv Z."/>
            <person name="Lu X."/>
            <person name="Zhang F."/>
            <person name="Jiang W."/>
            <person name="Ma Y."/>
            <person name="Chen M."/>
            <person name="Hao X."/>
            <person name="Li L."/>
            <person name="Tang Y."/>
            <person name="Lv G."/>
            <person name="Zhou Y."/>
            <person name="Sun X."/>
            <person name="Brodelius P.E."/>
            <person name="Rose J.K.C."/>
            <person name="Tang K."/>
        </authorList>
    </citation>
    <scope>NUCLEOTIDE SEQUENCE [LARGE SCALE GENOMIC DNA]</scope>
    <source>
        <strain evidence="6">cv. Huhao1</strain>
        <tissue evidence="5">Leaf</tissue>
    </source>
</reference>
<dbReference type="STRING" id="35608.A0A2U1MIE4"/>
<comment type="subcellular location">
    <subcellularLocation>
        <location evidence="1">Cytoplasm</location>
    </subcellularLocation>
</comment>
<proteinExistence type="predicted"/>
<dbReference type="OrthoDB" id="6513042at2759"/>
<dbReference type="InterPro" id="IPR049080">
    <property type="entry name" value="MOV-10-like_beta-barrel"/>
</dbReference>
<protein>
    <submittedName>
        <fullName evidence="5">RNA helicase SDE3</fullName>
    </submittedName>
</protein>
<organism evidence="5 6">
    <name type="scientific">Artemisia annua</name>
    <name type="common">Sweet wormwood</name>
    <dbReference type="NCBI Taxonomy" id="35608"/>
    <lineage>
        <taxon>Eukaryota</taxon>
        <taxon>Viridiplantae</taxon>
        <taxon>Streptophyta</taxon>
        <taxon>Embryophyta</taxon>
        <taxon>Tracheophyta</taxon>
        <taxon>Spermatophyta</taxon>
        <taxon>Magnoliopsida</taxon>
        <taxon>eudicotyledons</taxon>
        <taxon>Gunneridae</taxon>
        <taxon>Pentapetalae</taxon>
        <taxon>asterids</taxon>
        <taxon>campanulids</taxon>
        <taxon>Asterales</taxon>
        <taxon>Asteraceae</taxon>
        <taxon>Asteroideae</taxon>
        <taxon>Anthemideae</taxon>
        <taxon>Artemisiinae</taxon>
        <taxon>Artemisia</taxon>
    </lineage>
</organism>
<dbReference type="AlphaFoldDB" id="A0A2U1MIE4"/>
<accession>A0A2U1MIE4</accession>
<keyword evidence="2" id="KW-0963">Cytoplasm</keyword>
<keyword evidence="5" id="KW-0347">Helicase</keyword>
<dbReference type="Proteomes" id="UP000245207">
    <property type="component" value="Unassembled WGS sequence"/>
</dbReference>
<sequence length="509" mass="56512">MGSVNYDDETRSVISDVGDIGNVDFANDGSSYNYNPENEGPIVISVPFPLADGKPQFVPVGETVFNAITIENTSTEAATLWSVEIYDSKPEKCFTLSVMEPPSPNSDEDYVKSFVDSFSLEDRTLVPGKTLTIYLLCKPTDRGLHTTAVHFSIDDVKIERMGFIIAEDKISRSLTSKKPYNRPNRNKPMLPRIYSPGGDNSGLKVMRGYRPAKANSRPYRYKLPDYPIPKDIRDVIQNKGVPDALMEGLTKKNYVPFFKTLINMEEIKLEEDMRTYDMQGVVFKRKYRLLSLEVPGLAERRPSLVVGDFIAAKPTFQNEYNTSPLYTDEHWNKLLWHCADNDSYKGCFLPDKEEIVNVGPETEQYNSSNWQGNWNDGDPTSFNGWNANENGDFMPPAPGANNDWDVGSCDWNANQNGNFIPPAPGGDDDWGVGPTASDNMGDSTIQTPSGAADCKDDSTDIPTETTKWSEYPSEGPTGASDNWGEGSSEIYAGTSDNWGEGQTDVPTND</sequence>
<evidence type="ECO:0000313" key="6">
    <source>
        <dbReference type="Proteomes" id="UP000245207"/>
    </source>
</evidence>
<evidence type="ECO:0000313" key="5">
    <source>
        <dbReference type="EMBL" id="PWA61027.1"/>
    </source>
</evidence>
<evidence type="ECO:0000259" key="4">
    <source>
        <dbReference type="Pfam" id="PF21634"/>
    </source>
</evidence>